<dbReference type="Gene3D" id="1.20.120.350">
    <property type="entry name" value="Voltage-gated potassium channels. Chain C"/>
    <property type="match status" value="1"/>
</dbReference>
<evidence type="ECO:0000313" key="16">
    <source>
        <dbReference type="RefSeq" id="XP_019613714.1"/>
    </source>
</evidence>
<dbReference type="InterPro" id="IPR027359">
    <property type="entry name" value="Volt_channel_dom_sf"/>
</dbReference>
<dbReference type="InterPro" id="IPR028325">
    <property type="entry name" value="VG_K_chnl"/>
</dbReference>
<organism evidence="15 16">
    <name type="scientific">Branchiostoma belcheri</name>
    <name type="common">Amphioxus</name>
    <dbReference type="NCBI Taxonomy" id="7741"/>
    <lineage>
        <taxon>Eukaryota</taxon>
        <taxon>Metazoa</taxon>
        <taxon>Chordata</taxon>
        <taxon>Cephalochordata</taxon>
        <taxon>Leptocardii</taxon>
        <taxon>Amphioxiformes</taxon>
        <taxon>Branchiostomatidae</taxon>
        <taxon>Branchiostoma</taxon>
    </lineage>
</organism>
<evidence type="ECO:0000259" key="14">
    <source>
        <dbReference type="SMART" id="SM00225"/>
    </source>
</evidence>
<evidence type="ECO:0000256" key="2">
    <source>
        <dbReference type="ARBA" id="ARBA00022448"/>
    </source>
</evidence>
<feature type="region of interest" description="Disordered" evidence="12">
    <location>
        <begin position="1"/>
        <end position="42"/>
    </location>
</feature>
<evidence type="ECO:0000256" key="8">
    <source>
        <dbReference type="ARBA" id="ARBA00022989"/>
    </source>
</evidence>
<dbReference type="PRINTS" id="PR01496">
    <property type="entry name" value="SHAKERCHANEL"/>
</dbReference>
<dbReference type="OrthoDB" id="415460at2759"/>
<dbReference type="InterPro" id="IPR003972">
    <property type="entry name" value="K_chnl_volt-dep_Kv1"/>
</dbReference>
<dbReference type="FunFam" id="3.30.710.10:FF:000241">
    <property type="entry name" value="Uncharacterized protein"/>
    <property type="match status" value="1"/>
</dbReference>
<feature type="transmembrane region" description="Helical" evidence="13">
    <location>
        <begin position="395"/>
        <end position="419"/>
    </location>
</feature>
<dbReference type="SMART" id="SM00225">
    <property type="entry name" value="BTB"/>
    <property type="match status" value="1"/>
</dbReference>
<proteinExistence type="predicted"/>
<dbReference type="InterPro" id="IPR005821">
    <property type="entry name" value="Ion_trans_dom"/>
</dbReference>
<keyword evidence="15" id="KW-1185">Reference proteome</keyword>
<reference evidence="16" key="1">
    <citation type="submission" date="2025-08" db="UniProtKB">
        <authorList>
            <consortium name="RefSeq"/>
        </authorList>
    </citation>
    <scope>IDENTIFICATION</scope>
    <source>
        <tissue evidence="16">Gonad</tissue>
    </source>
</reference>
<dbReference type="GO" id="GO:0051260">
    <property type="term" value="P:protein homooligomerization"/>
    <property type="evidence" value="ECO:0007669"/>
    <property type="project" value="InterPro"/>
</dbReference>
<evidence type="ECO:0000256" key="7">
    <source>
        <dbReference type="ARBA" id="ARBA00022958"/>
    </source>
</evidence>
<feature type="transmembrane region" description="Helical" evidence="13">
    <location>
        <begin position="331"/>
        <end position="352"/>
    </location>
</feature>
<feature type="region of interest" description="Disordered" evidence="12">
    <location>
        <begin position="429"/>
        <end position="448"/>
    </location>
</feature>
<dbReference type="RefSeq" id="XP_019613714.1">
    <property type="nucleotide sequence ID" value="XM_019758155.1"/>
</dbReference>
<dbReference type="GO" id="GO:0008076">
    <property type="term" value="C:voltage-gated potassium channel complex"/>
    <property type="evidence" value="ECO:0007669"/>
    <property type="project" value="InterPro"/>
</dbReference>
<dbReference type="PRINTS" id="PR01491">
    <property type="entry name" value="KVCHANNEL"/>
</dbReference>
<feature type="transmembrane region" description="Helical" evidence="13">
    <location>
        <begin position="364"/>
        <end position="383"/>
    </location>
</feature>
<protein>
    <submittedName>
        <fullName evidence="16">Potassium voltage-gated channel subfamily A member 10-like</fullName>
    </submittedName>
</protein>
<dbReference type="SUPFAM" id="SSF54695">
    <property type="entry name" value="POZ domain"/>
    <property type="match status" value="1"/>
</dbReference>
<evidence type="ECO:0000256" key="10">
    <source>
        <dbReference type="ARBA" id="ARBA00023136"/>
    </source>
</evidence>
<feature type="domain" description="BTB" evidence="14">
    <location>
        <begin position="57"/>
        <end position="157"/>
    </location>
</feature>
<dbReference type="InterPro" id="IPR011333">
    <property type="entry name" value="SKP1/BTB/POZ_sf"/>
</dbReference>
<feature type="compositionally biased region" description="Basic and acidic residues" evidence="12">
    <location>
        <begin position="28"/>
        <end position="42"/>
    </location>
</feature>
<dbReference type="GO" id="GO:0001508">
    <property type="term" value="P:action potential"/>
    <property type="evidence" value="ECO:0007669"/>
    <property type="project" value="TreeGrafter"/>
</dbReference>
<keyword evidence="3" id="KW-0633">Potassium transport</keyword>
<evidence type="ECO:0000256" key="4">
    <source>
        <dbReference type="ARBA" id="ARBA00022692"/>
    </source>
</evidence>
<dbReference type="Gene3D" id="3.30.710.10">
    <property type="entry name" value="Potassium Channel Kv1.1, Chain A"/>
    <property type="match status" value="1"/>
</dbReference>
<dbReference type="InterPro" id="IPR003131">
    <property type="entry name" value="T1-type_BTB"/>
</dbReference>
<dbReference type="PRINTS" id="PR00169">
    <property type="entry name" value="KCHANNEL"/>
</dbReference>
<dbReference type="AlphaFoldDB" id="A0A6P4XSS3"/>
<feature type="transmembrane region" description="Helical" evidence="13">
    <location>
        <begin position="229"/>
        <end position="247"/>
    </location>
</feature>
<feature type="compositionally biased region" description="Basic and acidic residues" evidence="12">
    <location>
        <begin position="429"/>
        <end position="440"/>
    </location>
</feature>
<keyword evidence="10 13" id="KW-0472">Membrane</keyword>
<accession>A0A6P4XSS3</accession>
<dbReference type="InterPro" id="IPR003968">
    <property type="entry name" value="K_chnl_volt-dep_Kv"/>
</dbReference>
<keyword evidence="7" id="KW-0630">Potassium</keyword>
<dbReference type="InterPro" id="IPR000210">
    <property type="entry name" value="BTB/POZ_dom"/>
</dbReference>
<evidence type="ECO:0000256" key="13">
    <source>
        <dbReference type="SAM" id="Phobius"/>
    </source>
</evidence>
<sequence length="448" mass="51117">MEAALISTMDVTGGDQKGSPWAQPRMARPREAPPRWSDFQRDLTEERRRAEYDHRRRRIVINVSGLRLETQPDTLARFPDTLLGDPGRRRQYYDAERREYFFDRHRPSAEAILAFYQTGGKLHRPSEVPLDVFTDELRFFELGDDVIANYRRKEGFGAASSQSLAPSACCGKLWLFLEFPKSSLWAKVYAVLCVGFILLSISSLCLETLPSFSERVQDPEVEFTTEFFWIETVCVAWFTLEVVLRFVACPRKKDYFRSVLNVFDVLAIVPYFITVSVVLASDWETSGLYRKASLTLRLMRLVRVLRIFKLSRYSEGLKMMGSTLAGSGSDIGMLLVFMVILVILFASAIYFVEQLQPEDSESHFSSIPDAFWWAIVTMVTLGYGDTYPQTGAGKFVGSLCALAGILTISLPVPVIVTQFDRLYNQKMEKDWEERGKKDATTDDDEEVD</sequence>
<evidence type="ECO:0000256" key="1">
    <source>
        <dbReference type="ARBA" id="ARBA00004141"/>
    </source>
</evidence>
<keyword evidence="8 13" id="KW-1133">Transmembrane helix</keyword>
<evidence type="ECO:0000256" key="3">
    <source>
        <dbReference type="ARBA" id="ARBA00022538"/>
    </source>
</evidence>
<feature type="transmembrane region" description="Helical" evidence="13">
    <location>
        <begin position="188"/>
        <end position="209"/>
    </location>
</feature>
<keyword evidence="11" id="KW-0407">Ion channel</keyword>
<evidence type="ECO:0000313" key="15">
    <source>
        <dbReference type="Proteomes" id="UP000515135"/>
    </source>
</evidence>
<keyword evidence="5" id="KW-0631">Potassium channel</keyword>
<dbReference type="Gene3D" id="1.10.287.70">
    <property type="match status" value="1"/>
</dbReference>
<dbReference type="SUPFAM" id="SSF81324">
    <property type="entry name" value="Voltage-gated potassium channels"/>
    <property type="match status" value="1"/>
</dbReference>
<feature type="transmembrane region" description="Helical" evidence="13">
    <location>
        <begin position="259"/>
        <end position="280"/>
    </location>
</feature>
<dbReference type="Pfam" id="PF02214">
    <property type="entry name" value="BTB_2"/>
    <property type="match status" value="1"/>
</dbReference>
<keyword evidence="9" id="KW-0406">Ion transport</keyword>
<dbReference type="Pfam" id="PF00520">
    <property type="entry name" value="Ion_trans"/>
    <property type="match status" value="1"/>
</dbReference>
<keyword evidence="4 13" id="KW-0812">Transmembrane</keyword>
<evidence type="ECO:0000256" key="6">
    <source>
        <dbReference type="ARBA" id="ARBA00022882"/>
    </source>
</evidence>
<evidence type="ECO:0000256" key="9">
    <source>
        <dbReference type="ARBA" id="ARBA00023065"/>
    </source>
</evidence>
<dbReference type="PANTHER" id="PTHR11537:SF113">
    <property type="entry name" value="POTASSIUM VOLTAGE-GATED CHANNEL PROTEIN SHAKER"/>
    <property type="match status" value="1"/>
</dbReference>
<dbReference type="GO" id="GO:0005251">
    <property type="term" value="F:delayed rectifier potassium channel activity"/>
    <property type="evidence" value="ECO:0007669"/>
    <property type="project" value="TreeGrafter"/>
</dbReference>
<dbReference type="KEGG" id="bbel:109461762"/>
<evidence type="ECO:0000256" key="12">
    <source>
        <dbReference type="SAM" id="MobiDB-lite"/>
    </source>
</evidence>
<keyword evidence="6" id="KW-0851">Voltage-gated channel</keyword>
<dbReference type="Proteomes" id="UP000515135">
    <property type="component" value="Unplaced"/>
</dbReference>
<keyword evidence="2" id="KW-0813">Transport</keyword>
<evidence type="ECO:0000256" key="5">
    <source>
        <dbReference type="ARBA" id="ARBA00022826"/>
    </source>
</evidence>
<name>A0A6P4XSS3_BRABE</name>
<comment type="subcellular location">
    <subcellularLocation>
        <location evidence="1">Membrane</location>
        <topology evidence="1">Multi-pass membrane protein</topology>
    </subcellularLocation>
</comment>
<evidence type="ECO:0000256" key="11">
    <source>
        <dbReference type="ARBA" id="ARBA00023303"/>
    </source>
</evidence>
<dbReference type="GeneID" id="109461762"/>
<dbReference type="FunFam" id="1.10.287.70:FF:000242">
    <property type="entry name" value="Potassium voltage-gated channel subfamily A member 1"/>
    <property type="match status" value="1"/>
</dbReference>
<dbReference type="PANTHER" id="PTHR11537">
    <property type="entry name" value="VOLTAGE-GATED POTASSIUM CHANNEL"/>
    <property type="match status" value="1"/>
</dbReference>
<gene>
    <name evidence="16" type="primary">LOC109461762</name>
</gene>